<dbReference type="Gene3D" id="2.30.130.10">
    <property type="entry name" value="PUA domain"/>
    <property type="match status" value="1"/>
</dbReference>
<sequence>MCVHGSDVDHAAPEVEGLSTARTKRHAMSDTADENGLAGLSNLRTIADYQFGAGAGEALFPPAESLTVKRTTSGRPQQVHADAGRIVSFGTDGRFTLGLEGGRRLHAALEHPAYRVVVDDESEPFVRDEKNVFTKFVLEVGPEIRPGDEVVVVHERGEVIAVGTARLGAEAIEDFETGMAVTVREGAPATD</sequence>
<dbReference type="Gene3D" id="3.10.450.90">
    <property type="entry name" value="ArcTGT, C2 domain"/>
    <property type="match status" value="1"/>
</dbReference>
<dbReference type="InterPro" id="IPR015947">
    <property type="entry name" value="PUA-like_sf"/>
</dbReference>
<dbReference type="InterPro" id="IPR002478">
    <property type="entry name" value="PUA"/>
</dbReference>
<dbReference type="Pfam" id="PF01472">
    <property type="entry name" value="PUA"/>
    <property type="match status" value="1"/>
</dbReference>
<evidence type="ECO:0000313" key="3">
    <source>
        <dbReference type="EMBL" id="SDJ97846.1"/>
    </source>
</evidence>
<dbReference type="CDD" id="cd21149">
    <property type="entry name" value="PUA_archaeosine_TGT"/>
    <property type="match status" value="1"/>
</dbReference>
<reference evidence="4" key="1">
    <citation type="submission" date="2016-10" db="EMBL/GenBank/DDBJ databases">
        <authorList>
            <person name="Varghese N."/>
            <person name="Submissions S."/>
        </authorList>
    </citation>
    <scope>NUCLEOTIDE SEQUENCE [LARGE SCALE GENOMIC DNA]</scope>
    <source>
        <strain evidence="4">B4,CECT 8067,JCM 17497</strain>
    </source>
</reference>
<dbReference type="AlphaFoldDB" id="A0A1G8Y4X9"/>
<dbReference type="Pfam" id="PF14810">
    <property type="entry name" value="TGT_C2"/>
    <property type="match status" value="1"/>
</dbReference>
<dbReference type="SUPFAM" id="SSF88697">
    <property type="entry name" value="PUA domain-like"/>
    <property type="match status" value="1"/>
</dbReference>
<accession>A0A1G8Y4X9</accession>
<gene>
    <name evidence="3" type="ORF">SAMN04515672_2025</name>
</gene>
<proteinExistence type="predicted"/>
<evidence type="ECO:0000256" key="1">
    <source>
        <dbReference type="SAM" id="MobiDB-lite"/>
    </source>
</evidence>
<feature type="compositionally biased region" description="Basic and acidic residues" evidence="1">
    <location>
        <begin position="1"/>
        <end position="13"/>
    </location>
</feature>
<dbReference type="PROSITE" id="PS50890">
    <property type="entry name" value="PUA"/>
    <property type="match status" value="1"/>
</dbReference>
<dbReference type="InterPro" id="IPR036974">
    <property type="entry name" value="PUA_sf"/>
</dbReference>
<name>A0A1G8Y4X9_9EURY</name>
<evidence type="ECO:0000259" key="2">
    <source>
        <dbReference type="SMART" id="SM00359"/>
    </source>
</evidence>
<dbReference type="InterPro" id="IPR038250">
    <property type="entry name" value="TGT_C2_sf"/>
</dbReference>
<protein>
    <submittedName>
        <fullName evidence="3">Conserved protein with predicted RNA binding PUA domain</fullName>
    </submittedName>
</protein>
<dbReference type="InterPro" id="IPR004521">
    <property type="entry name" value="Uncharacterised_CHP00451"/>
</dbReference>
<dbReference type="NCBIfam" id="TIGR00451">
    <property type="entry name" value="unchar_dom_2"/>
    <property type="match status" value="1"/>
</dbReference>
<feature type="domain" description="PUA" evidence="2">
    <location>
        <begin position="114"/>
        <end position="188"/>
    </location>
</feature>
<organism evidence="3 4">
    <name type="scientific">Natronorubrum texcoconense</name>
    <dbReference type="NCBI Taxonomy" id="1095776"/>
    <lineage>
        <taxon>Archaea</taxon>
        <taxon>Methanobacteriati</taxon>
        <taxon>Methanobacteriota</taxon>
        <taxon>Stenosarchaea group</taxon>
        <taxon>Halobacteria</taxon>
        <taxon>Halobacteriales</taxon>
        <taxon>Natrialbaceae</taxon>
        <taxon>Natronorubrum</taxon>
    </lineage>
</organism>
<keyword evidence="4" id="KW-1185">Reference proteome</keyword>
<dbReference type="SMART" id="SM00359">
    <property type="entry name" value="PUA"/>
    <property type="match status" value="1"/>
</dbReference>
<dbReference type="STRING" id="1095776.SAMN04515672_2025"/>
<dbReference type="Proteomes" id="UP000198882">
    <property type="component" value="Unassembled WGS sequence"/>
</dbReference>
<dbReference type="InterPro" id="IPR029402">
    <property type="entry name" value="TGT_C2"/>
</dbReference>
<dbReference type="SUPFAM" id="SSF88802">
    <property type="entry name" value="Pre-PUA domain"/>
    <property type="match status" value="1"/>
</dbReference>
<dbReference type="GO" id="GO:0003723">
    <property type="term" value="F:RNA binding"/>
    <property type="evidence" value="ECO:0007669"/>
    <property type="project" value="InterPro"/>
</dbReference>
<feature type="region of interest" description="Disordered" evidence="1">
    <location>
        <begin position="1"/>
        <end position="35"/>
    </location>
</feature>
<evidence type="ECO:0000313" key="4">
    <source>
        <dbReference type="Proteomes" id="UP000198882"/>
    </source>
</evidence>
<dbReference type="EMBL" id="FNFE01000002">
    <property type="protein sequence ID" value="SDJ97846.1"/>
    <property type="molecule type" value="Genomic_DNA"/>
</dbReference>